<dbReference type="SMR" id="A0A1I7S0T1"/>
<dbReference type="Proteomes" id="UP000659654">
    <property type="component" value="Unassembled WGS sequence"/>
</dbReference>
<evidence type="ECO:0000313" key="5">
    <source>
        <dbReference type="Proteomes" id="UP000095284"/>
    </source>
</evidence>
<keyword evidence="6" id="KW-1185">Reference proteome</keyword>
<feature type="chain" id="PRO_5035359646" evidence="3">
    <location>
        <begin position="21"/>
        <end position="276"/>
    </location>
</feature>
<dbReference type="Proteomes" id="UP000095284">
    <property type="component" value="Unplaced"/>
</dbReference>
<organism evidence="5 7">
    <name type="scientific">Bursaphelenchus xylophilus</name>
    <name type="common">Pinewood nematode worm</name>
    <name type="synonym">Aphelenchoides xylophilus</name>
    <dbReference type="NCBI Taxonomy" id="6326"/>
    <lineage>
        <taxon>Eukaryota</taxon>
        <taxon>Metazoa</taxon>
        <taxon>Ecdysozoa</taxon>
        <taxon>Nematoda</taxon>
        <taxon>Chromadorea</taxon>
        <taxon>Rhabditida</taxon>
        <taxon>Tylenchina</taxon>
        <taxon>Tylenchomorpha</taxon>
        <taxon>Aphelenchoidea</taxon>
        <taxon>Aphelenchoididae</taxon>
        <taxon>Bursaphelenchus</taxon>
    </lineage>
</organism>
<dbReference type="EMBL" id="CAJFDI010000001">
    <property type="protein sequence ID" value="CAD5211481.1"/>
    <property type="molecule type" value="Genomic_DNA"/>
</dbReference>
<keyword evidence="3" id="KW-0732">Signal</keyword>
<evidence type="ECO:0000313" key="7">
    <source>
        <dbReference type="WBParaSite" id="BXY_0660500.1"/>
    </source>
</evidence>
<keyword evidence="2" id="KW-1133">Transmembrane helix</keyword>
<evidence type="ECO:0000313" key="6">
    <source>
        <dbReference type="Proteomes" id="UP000659654"/>
    </source>
</evidence>
<feature type="compositionally biased region" description="Low complexity" evidence="1">
    <location>
        <begin position="239"/>
        <end position="261"/>
    </location>
</feature>
<feature type="compositionally biased region" description="Basic and acidic residues" evidence="1">
    <location>
        <begin position="136"/>
        <end position="150"/>
    </location>
</feature>
<accession>A0A1I7S0T1</accession>
<name>A0A1I7S0T1_BURXY</name>
<dbReference type="AlphaFoldDB" id="A0A1I7S0T1"/>
<dbReference type="EMBL" id="CAJFCV020000001">
    <property type="protein sequence ID" value="CAG9088393.1"/>
    <property type="molecule type" value="Genomic_DNA"/>
</dbReference>
<evidence type="ECO:0000256" key="3">
    <source>
        <dbReference type="SAM" id="SignalP"/>
    </source>
</evidence>
<reference evidence="4" key="2">
    <citation type="submission" date="2020-09" db="EMBL/GenBank/DDBJ databases">
        <authorList>
            <person name="Kikuchi T."/>
        </authorList>
    </citation>
    <scope>NUCLEOTIDE SEQUENCE</scope>
    <source>
        <strain evidence="4">Ka4C1</strain>
    </source>
</reference>
<evidence type="ECO:0000256" key="2">
    <source>
        <dbReference type="SAM" id="Phobius"/>
    </source>
</evidence>
<dbReference type="WBParaSite" id="BXY_0660500.1">
    <property type="protein sequence ID" value="BXY_0660500.1"/>
    <property type="gene ID" value="BXY_0660500"/>
</dbReference>
<evidence type="ECO:0000256" key="1">
    <source>
        <dbReference type="SAM" id="MobiDB-lite"/>
    </source>
</evidence>
<feature type="region of interest" description="Disordered" evidence="1">
    <location>
        <begin position="113"/>
        <end position="276"/>
    </location>
</feature>
<reference evidence="7" key="1">
    <citation type="submission" date="2016-11" db="UniProtKB">
        <authorList>
            <consortium name="WormBaseParasite"/>
        </authorList>
    </citation>
    <scope>IDENTIFICATION</scope>
</reference>
<feature type="signal peptide" evidence="3">
    <location>
        <begin position="1"/>
        <end position="20"/>
    </location>
</feature>
<evidence type="ECO:0000313" key="4">
    <source>
        <dbReference type="EMBL" id="CAD5211481.1"/>
    </source>
</evidence>
<keyword evidence="2" id="KW-0812">Transmembrane</keyword>
<proteinExistence type="predicted"/>
<protein>
    <submittedName>
        <fullName evidence="4">(pine wood nematode) hypothetical protein</fullName>
    </submittedName>
</protein>
<feature type="compositionally biased region" description="Low complexity" evidence="1">
    <location>
        <begin position="151"/>
        <end position="165"/>
    </location>
</feature>
<keyword evidence="2" id="KW-0472">Membrane</keyword>
<gene>
    <name evidence="4" type="ORF">BXYJ_LOCUS2450</name>
</gene>
<sequence>MSRSILLLLVFLWTFHQSSAILDHIHGRGNAEIHKEKWPNLDDPGNVFYAALFITLCLIASIMCVFHFATLDWGALFDVLLSTEEDKSEKTCKALGRKVSIASRTVSVTTFDETISPSDDKSVPKKKFIKVPSPKPKAEKELKKSDHEKPPSTAQSTQSVSTAPTIKVPQSEERAKASQSMPASESECFDMRKEEMNAMPPWDVRHIAQQNPRQTKFREAEPLSAEAVYEAKPIPSSLSSSTPREGSTTTSTTKRSPPLSTAREPHSPGPDPEEQP</sequence>
<dbReference type="Proteomes" id="UP000582659">
    <property type="component" value="Unassembled WGS sequence"/>
</dbReference>
<feature type="transmembrane region" description="Helical" evidence="2">
    <location>
        <begin position="47"/>
        <end position="69"/>
    </location>
</feature>